<evidence type="ECO:0000313" key="10">
    <source>
        <dbReference type="EMBL" id="TDZ71960.1"/>
    </source>
</evidence>
<keyword evidence="11" id="KW-1185">Reference proteome</keyword>
<dbReference type="CDD" id="cd00302">
    <property type="entry name" value="cytochrome_P450"/>
    <property type="match status" value="1"/>
</dbReference>
<keyword evidence="4 7" id="KW-0479">Metal-binding</keyword>
<dbReference type="AlphaFoldDB" id="A0A4R8RTK7"/>
<dbReference type="EMBL" id="RYZW01000008">
    <property type="protein sequence ID" value="TDZ71960.1"/>
    <property type="molecule type" value="Genomic_DNA"/>
</dbReference>
<keyword evidence="5 7" id="KW-0408">Iron</keyword>
<evidence type="ECO:0000256" key="1">
    <source>
        <dbReference type="ARBA" id="ARBA00001971"/>
    </source>
</evidence>
<evidence type="ECO:0000313" key="11">
    <source>
        <dbReference type="Proteomes" id="UP000295703"/>
    </source>
</evidence>
<proteinExistence type="inferred from homology"/>
<comment type="cofactor">
    <cofactor evidence="1 7">
        <name>heme</name>
        <dbReference type="ChEBI" id="CHEBI:30413"/>
    </cofactor>
</comment>
<evidence type="ECO:0000256" key="3">
    <source>
        <dbReference type="ARBA" id="ARBA00022617"/>
    </source>
</evidence>
<dbReference type="InterPro" id="IPR036396">
    <property type="entry name" value="Cyt_P450_sf"/>
</dbReference>
<evidence type="ECO:0000256" key="2">
    <source>
        <dbReference type="ARBA" id="ARBA00010617"/>
    </source>
</evidence>
<dbReference type="PRINTS" id="PR00465">
    <property type="entry name" value="EP450IV"/>
</dbReference>
<dbReference type="GO" id="GO:0032259">
    <property type="term" value="P:methylation"/>
    <property type="evidence" value="ECO:0007669"/>
    <property type="project" value="UniProtKB-KW"/>
</dbReference>
<dbReference type="SUPFAM" id="SSF48264">
    <property type="entry name" value="Cytochrome P450"/>
    <property type="match status" value="1"/>
</dbReference>
<evidence type="ECO:0000256" key="9">
    <source>
        <dbReference type="SAM" id="Phobius"/>
    </source>
</evidence>
<dbReference type="InterPro" id="IPR050529">
    <property type="entry name" value="CYP450_sterol_14alpha_dmase"/>
</dbReference>
<evidence type="ECO:0000256" key="6">
    <source>
        <dbReference type="ARBA" id="ARBA00023033"/>
    </source>
</evidence>
<keyword evidence="8" id="KW-0560">Oxidoreductase</keyword>
<sequence length="502" mass="55865">MTTALDHLEWTTAVYCGLVAGLILLLVSAVRQPPFPGNAPPLVKDSYPVVGALRFFKSRKSFCQDSSSRSKTGNYSFYVGKHRVVGVSGLQGRKTFYESKELAMFEGYSVLLSATPDIDPGEGENHFVSWFNKTITKLLRKENLVKNLPVLVNDATSAVSQILDRCAKSRGVFDPFDDINRLVYQLNMRTLGAKEIAESPALLKKSLGLVDEVNKNNSNARIVFGFVITPTYLRRFIAAGRLYLMFKQLQRDRSRTGRREQDTLQFLMDEGADTLKIVTFIVASLFAGQLNSGVNVAWVLCRLAADANWARRVRAEVDSAVAKRRTRPEQTTLDVLKELTIDDWESGFPTTVNCLQESVRLQTVGAAFRKNMSRGDVPIGNTGEVIPKGGFAALAIDDVHMNPEIYTNPSVFDPGRFSPDRAEDKKVPMAYGGWGHGRHVCLGMRFAKLEHTIVTAVFVAMCDFSLCDTYGQEVDGLPTIDREKRVVAKPDEPIRLKCFARC</sequence>
<keyword evidence="3 7" id="KW-0349">Heme</keyword>
<dbReference type="GO" id="GO:0008168">
    <property type="term" value="F:methyltransferase activity"/>
    <property type="evidence" value="ECO:0007669"/>
    <property type="project" value="UniProtKB-KW"/>
</dbReference>
<protein>
    <submittedName>
        <fullName evidence="10">Obtusifoliol 14-alpha demethylase</fullName>
    </submittedName>
</protein>
<keyword evidence="10" id="KW-0489">Methyltransferase</keyword>
<dbReference type="PANTHER" id="PTHR24304">
    <property type="entry name" value="CYTOCHROME P450 FAMILY 7"/>
    <property type="match status" value="1"/>
</dbReference>
<feature type="binding site" description="axial binding residue" evidence="7">
    <location>
        <position position="441"/>
    </location>
    <ligand>
        <name>heme</name>
        <dbReference type="ChEBI" id="CHEBI:30413"/>
    </ligand>
    <ligandPart>
        <name>Fe</name>
        <dbReference type="ChEBI" id="CHEBI:18248"/>
    </ligandPart>
</feature>
<organism evidence="10 11">
    <name type="scientific">Colletotrichum trifolii</name>
    <dbReference type="NCBI Taxonomy" id="5466"/>
    <lineage>
        <taxon>Eukaryota</taxon>
        <taxon>Fungi</taxon>
        <taxon>Dikarya</taxon>
        <taxon>Ascomycota</taxon>
        <taxon>Pezizomycotina</taxon>
        <taxon>Sordariomycetes</taxon>
        <taxon>Hypocreomycetidae</taxon>
        <taxon>Glomerellales</taxon>
        <taxon>Glomerellaceae</taxon>
        <taxon>Colletotrichum</taxon>
        <taxon>Colletotrichum orbiculare species complex</taxon>
    </lineage>
</organism>
<dbReference type="GO" id="GO:0004497">
    <property type="term" value="F:monooxygenase activity"/>
    <property type="evidence" value="ECO:0007669"/>
    <property type="project" value="UniProtKB-KW"/>
</dbReference>
<evidence type="ECO:0000256" key="8">
    <source>
        <dbReference type="RuleBase" id="RU000461"/>
    </source>
</evidence>
<reference evidence="10 11" key="1">
    <citation type="submission" date="2018-12" db="EMBL/GenBank/DDBJ databases">
        <title>Genome sequence and assembly of Colletotrichum trifolii.</title>
        <authorList>
            <person name="Gan P."/>
            <person name="Shirasu K."/>
        </authorList>
    </citation>
    <scope>NUCLEOTIDE SEQUENCE [LARGE SCALE GENOMIC DNA]</scope>
    <source>
        <strain evidence="10 11">543-2</strain>
    </source>
</reference>
<dbReference type="Proteomes" id="UP000295703">
    <property type="component" value="Unassembled WGS sequence"/>
</dbReference>
<dbReference type="STRING" id="5466.A0A4R8RTK7"/>
<dbReference type="InterPro" id="IPR017972">
    <property type="entry name" value="Cyt_P450_CS"/>
</dbReference>
<keyword evidence="6 8" id="KW-0503">Monooxygenase</keyword>
<evidence type="ECO:0000256" key="5">
    <source>
        <dbReference type="ARBA" id="ARBA00023004"/>
    </source>
</evidence>
<gene>
    <name evidence="10" type="ORF">CTRI78_v001645</name>
</gene>
<dbReference type="InterPro" id="IPR002403">
    <property type="entry name" value="Cyt_P450_E_grp-IV"/>
</dbReference>
<keyword evidence="9" id="KW-0812">Transmembrane</keyword>
<dbReference type="GO" id="GO:0005506">
    <property type="term" value="F:iron ion binding"/>
    <property type="evidence" value="ECO:0007669"/>
    <property type="project" value="InterPro"/>
</dbReference>
<keyword evidence="9" id="KW-0472">Membrane</keyword>
<evidence type="ECO:0000256" key="7">
    <source>
        <dbReference type="PIRSR" id="PIRSR602403-1"/>
    </source>
</evidence>
<keyword evidence="10" id="KW-0808">Transferase</keyword>
<evidence type="ECO:0000256" key="4">
    <source>
        <dbReference type="ARBA" id="ARBA00022723"/>
    </source>
</evidence>
<keyword evidence="9" id="KW-1133">Transmembrane helix</keyword>
<feature type="transmembrane region" description="Helical" evidence="9">
    <location>
        <begin position="12"/>
        <end position="30"/>
    </location>
</feature>
<comment type="similarity">
    <text evidence="2 8">Belongs to the cytochrome P450 family.</text>
</comment>
<dbReference type="GO" id="GO:0020037">
    <property type="term" value="F:heme binding"/>
    <property type="evidence" value="ECO:0007669"/>
    <property type="project" value="InterPro"/>
</dbReference>
<dbReference type="GO" id="GO:0016705">
    <property type="term" value="F:oxidoreductase activity, acting on paired donors, with incorporation or reduction of molecular oxygen"/>
    <property type="evidence" value="ECO:0007669"/>
    <property type="project" value="InterPro"/>
</dbReference>
<dbReference type="PANTHER" id="PTHR24304:SF2">
    <property type="entry name" value="24-HYDROXYCHOLESTEROL 7-ALPHA-HYDROXYLASE"/>
    <property type="match status" value="1"/>
</dbReference>
<dbReference type="Gene3D" id="1.10.630.10">
    <property type="entry name" value="Cytochrome P450"/>
    <property type="match status" value="1"/>
</dbReference>
<name>A0A4R8RTK7_COLTR</name>
<dbReference type="InterPro" id="IPR001128">
    <property type="entry name" value="Cyt_P450"/>
</dbReference>
<accession>A0A4R8RTK7</accession>
<dbReference type="PROSITE" id="PS00086">
    <property type="entry name" value="CYTOCHROME_P450"/>
    <property type="match status" value="1"/>
</dbReference>
<comment type="caution">
    <text evidence="10">The sequence shown here is derived from an EMBL/GenBank/DDBJ whole genome shotgun (WGS) entry which is preliminary data.</text>
</comment>
<dbReference type="Pfam" id="PF00067">
    <property type="entry name" value="p450"/>
    <property type="match status" value="1"/>
</dbReference>